<feature type="domain" description="Ribonuclease A-domain" evidence="1">
    <location>
        <begin position="36"/>
        <end position="115"/>
    </location>
</feature>
<accession>A0A3B4UTB5</accession>
<dbReference type="AlphaFoldDB" id="A0A3B4UTB5"/>
<protein>
    <recommendedName>
        <fullName evidence="1">Ribonuclease A-domain domain-containing protein</fullName>
    </recommendedName>
</protein>
<sequence>MLTSLSCMQDIMEVTNLFLVSLYSYLQGKRLCGRAPVQTFIDARVGAVHQICSRSGLRVQSSPGNLCISRSRMQVFDVISDQNCSMNRMRVQKGSQKVIVACDKVNNRCLPVHFEKNRVDILFPAGPQQH</sequence>
<dbReference type="OMA" id="QDIMEVT"/>
<dbReference type="InterPro" id="IPR023412">
    <property type="entry name" value="RNaseA_domain"/>
</dbReference>
<evidence type="ECO:0000313" key="3">
    <source>
        <dbReference type="Proteomes" id="UP000261420"/>
    </source>
</evidence>
<dbReference type="Proteomes" id="UP000261420">
    <property type="component" value="Unplaced"/>
</dbReference>
<dbReference type="InterPro" id="IPR036816">
    <property type="entry name" value="RNaseA-like_dom_sf"/>
</dbReference>
<evidence type="ECO:0000313" key="2">
    <source>
        <dbReference type="Ensembl" id="ENSSDUP00000021643.1"/>
    </source>
</evidence>
<evidence type="ECO:0000259" key="1">
    <source>
        <dbReference type="Pfam" id="PF00074"/>
    </source>
</evidence>
<dbReference type="Pfam" id="PF00074">
    <property type="entry name" value="RnaseA"/>
    <property type="match status" value="1"/>
</dbReference>
<name>A0A3B4UTB5_SERDU</name>
<keyword evidence="3" id="KW-1185">Reference proteome</keyword>
<organism evidence="2 3">
    <name type="scientific">Seriola dumerili</name>
    <name type="common">Greater amberjack</name>
    <name type="synonym">Caranx dumerili</name>
    <dbReference type="NCBI Taxonomy" id="41447"/>
    <lineage>
        <taxon>Eukaryota</taxon>
        <taxon>Metazoa</taxon>
        <taxon>Chordata</taxon>
        <taxon>Craniata</taxon>
        <taxon>Vertebrata</taxon>
        <taxon>Euteleostomi</taxon>
        <taxon>Actinopterygii</taxon>
        <taxon>Neopterygii</taxon>
        <taxon>Teleostei</taxon>
        <taxon>Neoteleostei</taxon>
        <taxon>Acanthomorphata</taxon>
        <taxon>Carangaria</taxon>
        <taxon>Carangiformes</taxon>
        <taxon>Carangidae</taxon>
        <taxon>Seriola</taxon>
    </lineage>
</organism>
<dbReference type="Gene3D" id="3.10.130.10">
    <property type="entry name" value="Ribonuclease A-like domain"/>
    <property type="match status" value="1"/>
</dbReference>
<dbReference type="Ensembl" id="ENSSDUT00000022037.1">
    <property type="protein sequence ID" value="ENSSDUP00000021643.1"/>
    <property type="gene ID" value="ENSSDUG00000015743.1"/>
</dbReference>
<dbReference type="SUPFAM" id="SSF54076">
    <property type="entry name" value="RNase A-like"/>
    <property type="match status" value="1"/>
</dbReference>
<dbReference type="GeneTree" id="ENSGT01110000267898"/>
<reference evidence="2" key="2">
    <citation type="submission" date="2025-09" db="UniProtKB">
        <authorList>
            <consortium name="Ensembl"/>
        </authorList>
    </citation>
    <scope>IDENTIFICATION</scope>
</reference>
<reference evidence="2" key="1">
    <citation type="submission" date="2025-08" db="UniProtKB">
        <authorList>
            <consortium name="Ensembl"/>
        </authorList>
    </citation>
    <scope>IDENTIFICATION</scope>
</reference>
<proteinExistence type="predicted"/>